<reference evidence="2 4" key="1">
    <citation type="submission" date="2015-09" db="EMBL/GenBank/DDBJ databases">
        <title>Identification and resolution of microdiversity through metagenomic sequencing of parallel consortia.</title>
        <authorList>
            <person name="Nelson W.C."/>
            <person name="Romine M.F."/>
            <person name="Lindemann S.R."/>
        </authorList>
    </citation>
    <scope>NUCLEOTIDE SEQUENCE [LARGE SCALE GENOMIC DNA]</scope>
    <source>
        <strain evidence="2">HL-109</strain>
    </source>
</reference>
<evidence type="ECO:0000313" key="4">
    <source>
        <dbReference type="Proteomes" id="UP000050497"/>
    </source>
</evidence>
<dbReference type="Gene3D" id="3.90.420.10">
    <property type="entry name" value="Oxidoreductase, molybdopterin-binding domain"/>
    <property type="match status" value="1"/>
</dbReference>
<name>A0A0P7YBC7_9HYPH</name>
<dbReference type="Proteomes" id="UP000050497">
    <property type="component" value="Unassembled WGS sequence"/>
</dbReference>
<dbReference type="AlphaFoldDB" id="A0A0P7YBC7"/>
<comment type="caution">
    <text evidence="2">The sequence shown here is derived from an EMBL/GenBank/DDBJ whole genome shotgun (WGS) entry which is preliminary data.</text>
</comment>
<dbReference type="EMBL" id="LJSX01000008">
    <property type="protein sequence ID" value="KPQ11335.1"/>
    <property type="molecule type" value="Genomic_DNA"/>
</dbReference>
<evidence type="ECO:0000313" key="2">
    <source>
        <dbReference type="EMBL" id="KPQ11335.1"/>
    </source>
</evidence>
<dbReference type="InterPro" id="IPR000572">
    <property type="entry name" value="OxRdtase_Mopterin-bd_dom"/>
</dbReference>
<evidence type="ECO:0000259" key="1">
    <source>
        <dbReference type="Pfam" id="PF00174"/>
    </source>
</evidence>
<keyword evidence="5" id="KW-1185">Reference proteome</keyword>
<dbReference type="Proteomes" id="UP000182800">
    <property type="component" value="Unassembled WGS sequence"/>
</dbReference>
<evidence type="ECO:0000313" key="5">
    <source>
        <dbReference type="Proteomes" id="UP000182800"/>
    </source>
</evidence>
<dbReference type="STRING" id="1653334.GA0071312_2989"/>
<feature type="domain" description="Oxidoreductase molybdopterin-binding" evidence="1">
    <location>
        <begin position="47"/>
        <end position="152"/>
    </location>
</feature>
<reference evidence="3 5" key="2">
    <citation type="submission" date="2016-08" db="EMBL/GenBank/DDBJ databases">
        <authorList>
            <person name="Varghese N."/>
            <person name="Submissions Spin"/>
        </authorList>
    </citation>
    <scope>NUCLEOTIDE SEQUENCE [LARGE SCALE GENOMIC DNA]</scope>
    <source>
        <strain evidence="3 5">HL-109</strain>
    </source>
</reference>
<protein>
    <recommendedName>
        <fullName evidence="1">Oxidoreductase molybdopterin-binding domain-containing protein</fullName>
    </recommendedName>
</protein>
<dbReference type="PATRIC" id="fig|1653334.4.peg.2431"/>
<evidence type="ECO:0000313" key="3">
    <source>
        <dbReference type="EMBL" id="SCC82015.1"/>
    </source>
</evidence>
<dbReference type="Pfam" id="PF00174">
    <property type="entry name" value="Oxidored_molyb"/>
    <property type="match status" value="1"/>
</dbReference>
<accession>A0A0P7YBC7</accession>
<dbReference type="RefSeq" id="WP_238947237.1">
    <property type="nucleotide sequence ID" value="NZ_FMBM01000002.1"/>
</dbReference>
<dbReference type="SUPFAM" id="SSF56524">
    <property type="entry name" value="Oxidoreductase molybdopterin-binding domain"/>
    <property type="match status" value="1"/>
</dbReference>
<proteinExistence type="predicted"/>
<organism evidence="2 4">
    <name type="scientific">Saliniramus fredricksonii</name>
    <dbReference type="NCBI Taxonomy" id="1653334"/>
    <lineage>
        <taxon>Bacteria</taxon>
        <taxon>Pseudomonadati</taxon>
        <taxon>Pseudomonadota</taxon>
        <taxon>Alphaproteobacteria</taxon>
        <taxon>Hyphomicrobiales</taxon>
        <taxon>Salinarimonadaceae</taxon>
        <taxon>Saliniramus</taxon>
    </lineage>
</organism>
<sequence length="178" mass="19775">MTVSFAGFLDRDGMRRRSGLGPLVAIMAALLLLVAGGTDARAETPILQITGAVANQTPITLTRADLEALPQQVIETHTVVTDGLRRFEGPLMRDLLAHFGAEGDEVVARALNDYEITIPVADFEDYDVVAALTMDGERLSPRDRGPIWIVYPRDDHAALQDIRYDYRWVWQLASLEIR</sequence>
<dbReference type="InterPro" id="IPR036374">
    <property type="entry name" value="OxRdtase_Mopterin-bd_sf"/>
</dbReference>
<gene>
    <name evidence="3" type="ORF">GA0071312_2989</name>
    <name evidence="2" type="ORF">HLUCCO17_06780</name>
</gene>
<dbReference type="EMBL" id="FMBM01000002">
    <property type="protein sequence ID" value="SCC82015.1"/>
    <property type="molecule type" value="Genomic_DNA"/>
</dbReference>